<evidence type="ECO:0000256" key="5">
    <source>
        <dbReference type="SAM" id="Phobius"/>
    </source>
</evidence>
<sequence length="754" mass="86629">MFLYTFYQVMRSIQGLEKKKTKPNNSNLISYCKFIMNLRCRFAPYPIGDELWRLEFILCLLLCLVLLLLCLGICGQKDSAWSHPVRERKDLDSLLLQKRSKREMDIFKKHLHKHPLWFIEKGNQKLFCTLCGERLSGSAYGCSMCKIFIHDHCSELPPSIENFLHPCPLVLNILSHEYLPCDCTFCMQPIGASRYHCEECYFDMHVQCALKPTMKSEGEELIQHFTHWHPLKLIQNKEEDQVCCFICQKLCSGSATAYGCEKCKFFLHDSCMTSIPRKINHFFHPCPLILCMSGIFYTCGGCEDRGSFLTFSCRRCRFELDVKCALLPTVKSGGATQIQHPSHQHPLALSGNIKGRGVRCKECEKICSGGRNTFGCRRCKVFFHKSCAVELSKELDHPFHPHPLTPSSYPHNDSCAACGLIVSSLTFYRCNECKFSLHKDCAKLKPSYNYGPHPHLLTLIDKTDGIYCDICYEKANNFCLRCVVCRFSIHLYCHPSVPKTIEHKCHMHPLTLTESPFEFELNPLEDEDDEFYCDACEKKRDKENPVYYCVSCKFIVETGCVTSALLPFLTNGSIDKDTSRGEAGLAELDKKIAELKEKAEPLKLELEKLRSSLQEVEEQLEPITWQLNKLENDRFLYSYELGRNKKRAPETPRVVVLRDKWPPETPRIPSEAALRGVPPEEWPPETLHVALLGEWPPKTPRVAAPHKVRHGGRPSETPFVRRLGVERVLYPSPDPHLDPDYYIRKKSNMLSFDS</sequence>
<dbReference type="InterPro" id="IPR046349">
    <property type="entry name" value="C1-like_sf"/>
</dbReference>
<dbReference type="GO" id="GO:0046872">
    <property type="term" value="F:metal ion binding"/>
    <property type="evidence" value="ECO:0007669"/>
    <property type="project" value="UniProtKB-KW"/>
</dbReference>
<dbReference type="HOGENOM" id="CLU_014776_4_0_1"/>
<name>A0A061GB49_THECC</name>
<dbReference type="InParanoid" id="A0A061GB49"/>
<keyword evidence="5" id="KW-0472">Membrane</keyword>
<dbReference type="PANTHER" id="PTHR46288:SF70">
    <property type="entry name" value="CYSTEINE_HISTIDINE-RICH C1 DOMAIN FAMILY PROTEIN"/>
    <property type="match status" value="1"/>
</dbReference>
<dbReference type="Pfam" id="PF03107">
    <property type="entry name" value="C1_2"/>
    <property type="match status" value="6"/>
</dbReference>
<evidence type="ECO:0000259" key="6">
    <source>
        <dbReference type="PROSITE" id="PS50081"/>
    </source>
</evidence>
<evidence type="ECO:0000313" key="7">
    <source>
        <dbReference type="EMBL" id="EOY24249.1"/>
    </source>
</evidence>
<keyword evidence="2" id="KW-0677">Repeat</keyword>
<keyword evidence="1" id="KW-0479">Metal-binding</keyword>
<dbReference type="Gene3D" id="3.30.60.20">
    <property type="match status" value="1"/>
</dbReference>
<keyword evidence="5" id="KW-1133">Transmembrane helix</keyword>
<accession>A0A061GB49</accession>
<evidence type="ECO:0000256" key="1">
    <source>
        <dbReference type="ARBA" id="ARBA00022723"/>
    </source>
</evidence>
<organism evidence="7 8">
    <name type="scientific">Theobroma cacao</name>
    <name type="common">Cacao</name>
    <name type="synonym">Cocoa</name>
    <dbReference type="NCBI Taxonomy" id="3641"/>
    <lineage>
        <taxon>Eukaryota</taxon>
        <taxon>Viridiplantae</taxon>
        <taxon>Streptophyta</taxon>
        <taxon>Embryophyta</taxon>
        <taxon>Tracheophyta</taxon>
        <taxon>Spermatophyta</taxon>
        <taxon>Magnoliopsida</taxon>
        <taxon>eudicotyledons</taxon>
        <taxon>Gunneridae</taxon>
        <taxon>Pentapetalae</taxon>
        <taxon>rosids</taxon>
        <taxon>malvids</taxon>
        <taxon>Malvales</taxon>
        <taxon>Malvaceae</taxon>
        <taxon>Byttnerioideae</taxon>
        <taxon>Theobroma</taxon>
    </lineage>
</organism>
<feature type="coiled-coil region" evidence="4">
    <location>
        <begin position="585"/>
        <end position="633"/>
    </location>
</feature>
<dbReference type="SMART" id="SM00109">
    <property type="entry name" value="C1"/>
    <property type="match status" value="5"/>
</dbReference>
<evidence type="ECO:0000256" key="4">
    <source>
        <dbReference type="SAM" id="Coils"/>
    </source>
</evidence>
<feature type="transmembrane region" description="Helical" evidence="5">
    <location>
        <begin position="51"/>
        <end position="74"/>
    </location>
</feature>
<dbReference type="InterPro" id="IPR002219">
    <property type="entry name" value="PKC_DAG/PE"/>
</dbReference>
<gene>
    <name evidence="7" type="ORF">TCM_015910</name>
</gene>
<feature type="domain" description="Phorbol-ester/DAG-type" evidence="6">
    <location>
        <begin position="454"/>
        <end position="505"/>
    </location>
</feature>
<dbReference type="eggNOG" id="ENOG502SHKT">
    <property type="taxonomic scope" value="Eukaryota"/>
</dbReference>
<dbReference type="AlphaFoldDB" id="A0A061GB49"/>
<keyword evidence="8" id="KW-1185">Reference proteome</keyword>
<dbReference type="Gramene" id="EOY24249">
    <property type="protein sequence ID" value="EOY24249"/>
    <property type="gene ID" value="TCM_015910"/>
</dbReference>
<dbReference type="SUPFAM" id="SSF57889">
    <property type="entry name" value="Cysteine-rich domain"/>
    <property type="match status" value="4"/>
</dbReference>
<dbReference type="PROSITE" id="PS50081">
    <property type="entry name" value="ZF_DAG_PE_2"/>
    <property type="match status" value="3"/>
</dbReference>
<proteinExistence type="predicted"/>
<keyword evidence="4" id="KW-0175">Coiled coil</keyword>
<feature type="domain" description="Phorbol-ester/DAG-type" evidence="6">
    <location>
        <begin position="111"/>
        <end position="167"/>
    </location>
</feature>
<reference evidence="7 8" key="1">
    <citation type="journal article" date="2013" name="Genome Biol.">
        <title>The genome sequence of the most widely cultivated cacao type and its use to identify candidate genes regulating pod color.</title>
        <authorList>
            <person name="Motamayor J.C."/>
            <person name="Mockaitis K."/>
            <person name="Schmutz J."/>
            <person name="Haiminen N."/>
            <person name="Iii D.L."/>
            <person name="Cornejo O."/>
            <person name="Findley S.D."/>
            <person name="Zheng P."/>
            <person name="Utro F."/>
            <person name="Royaert S."/>
            <person name="Saski C."/>
            <person name="Jenkins J."/>
            <person name="Podicheti R."/>
            <person name="Zhao M."/>
            <person name="Scheffler B.E."/>
            <person name="Stack J.C."/>
            <person name="Feltus F.A."/>
            <person name="Mustiga G.M."/>
            <person name="Amores F."/>
            <person name="Phillips W."/>
            <person name="Marelli J.P."/>
            <person name="May G.D."/>
            <person name="Shapiro H."/>
            <person name="Ma J."/>
            <person name="Bustamante C.D."/>
            <person name="Schnell R.J."/>
            <person name="Main D."/>
            <person name="Gilbert D."/>
            <person name="Parida L."/>
            <person name="Kuhn D.N."/>
        </authorList>
    </citation>
    <scope>NUCLEOTIDE SEQUENCE [LARGE SCALE GENOMIC DNA]</scope>
    <source>
        <strain evidence="8">cv. Matina 1-6</strain>
    </source>
</reference>
<protein>
    <submittedName>
        <fullName evidence="7">Cysteine/Histidine-rich C1 domain family protein</fullName>
    </submittedName>
</protein>
<keyword evidence="3" id="KW-0862">Zinc</keyword>
<dbReference type="InterPro" id="IPR004146">
    <property type="entry name" value="DC1"/>
</dbReference>
<dbReference type="PANTHER" id="PTHR46288">
    <property type="entry name" value="PHORBOL-ESTER/DAG-TYPE DOMAIN-CONTAINING PROTEIN"/>
    <property type="match status" value="1"/>
</dbReference>
<feature type="domain" description="Phorbol-ester/DAG-type" evidence="6">
    <location>
        <begin position="401"/>
        <end position="449"/>
    </location>
</feature>
<evidence type="ECO:0000256" key="2">
    <source>
        <dbReference type="ARBA" id="ARBA00022737"/>
    </source>
</evidence>
<dbReference type="EMBL" id="CM001881">
    <property type="protein sequence ID" value="EOY24249.1"/>
    <property type="molecule type" value="Genomic_DNA"/>
</dbReference>
<evidence type="ECO:0000313" key="8">
    <source>
        <dbReference type="Proteomes" id="UP000026915"/>
    </source>
</evidence>
<keyword evidence="5" id="KW-0812">Transmembrane</keyword>
<evidence type="ECO:0000256" key="3">
    <source>
        <dbReference type="ARBA" id="ARBA00022833"/>
    </source>
</evidence>
<dbReference type="Proteomes" id="UP000026915">
    <property type="component" value="Chromosome 3"/>
</dbReference>